<reference evidence="3 4" key="1">
    <citation type="submission" date="2024-05" db="EMBL/GenBank/DDBJ databases">
        <authorList>
            <person name="Duchaud E."/>
        </authorList>
    </citation>
    <scope>NUCLEOTIDE SEQUENCE [LARGE SCALE GENOMIC DNA]</scope>
    <source>
        <strain evidence="3">Ena-SAMPLE-TAB-13-05-2024-13:56:06:370-140309</strain>
    </source>
</reference>
<dbReference type="RefSeq" id="WP_101902751.1">
    <property type="nucleotide sequence ID" value="NZ_OZ038524.1"/>
</dbReference>
<evidence type="ECO:0000313" key="3">
    <source>
        <dbReference type="EMBL" id="CAL2083028.1"/>
    </source>
</evidence>
<evidence type="ECO:0000256" key="1">
    <source>
        <dbReference type="SAM" id="Coils"/>
    </source>
</evidence>
<dbReference type="InterPro" id="IPR025139">
    <property type="entry name" value="DUF4062"/>
</dbReference>
<evidence type="ECO:0000313" key="4">
    <source>
        <dbReference type="Proteomes" id="UP001497514"/>
    </source>
</evidence>
<sequence length="322" mass="37100">MKKKLQIFVSSTFTDLIQERQSAVQAILRAGNIPAGMELFSAGNKSQLDTIKRWIDESDIYVLILGGRYGSLEPESGLSYTEIEYNYAIEIGKPFFALVLDKNFIDLKVKSEGQMVLELDNQKKYKDFRKNVMSKVCRICENDSDIKLAILESIIDIQNEFDLEGWIKGDEIPNNSVIINELEILRTERDELQKKVTSLETLTKRKSQNDNIGDYSFDEIYEVLNTKEITLPASMNSKEEDSIHTVLKLFVSFQGSLTNGVTEFMSNHNQRYITRNLVPILLNFGLVQREKIKTTRTNYDKFFISPLGNKFLSKYQIKKLKK</sequence>
<keyword evidence="4" id="KW-1185">Reference proteome</keyword>
<dbReference type="Proteomes" id="UP001497514">
    <property type="component" value="Chromosome"/>
</dbReference>
<name>A0ABP1EKR1_9FLAO</name>
<dbReference type="EMBL" id="OZ038524">
    <property type="protein sequence ID" value="CAL2083028.1"/>
    <property type="molecule type" value="Genomic_DNA"/>
</dbReference>
<accession>A0ABP1EKR1</accession>
<dbReference type="Pfam" id="PF13271">
    <property type="entry name" value="DUF4062"/>
    <property type="match status" value="1"/>
</dbReference>
<keyword evidence="1" id="KW-0175">Coiled coil</keyword>
<gene>
    <name evidence="3" type="ORF">TD3509T_1462</name>
</gene>
<organism evidence="3 4">
    <name type="scientific">Tenacibaculum dicentrarchi</name>
    <dbReference type="NCBI Taxonomy" id="669041"/>
    <lineage>
        <taxon>Bacteria</taxon>
        <taxon>Pseudomonadati</taxon>
        <taxon>Bacteroidota</taxon>
        <taxon>Flavobacteriia</taxon>
        <taxon>Flavobacteriales</taxon>
        <taxon>Flavobacteriaceae</taxon>
        <taxon>Tenacibaculum</taxon>
    </lineage>
</organism>
<proteinExistence type="predicted"/>
<feature type="domain" description="DUF4062" evidence="2">
    <location>
        <begin position="6"/>
        <end position="88"/>
    </location>
</feature>
<evidence type="ECO:0000259" key="2">
    <source>
        <dbReference type="Pfam" id="PF13271"/>
    </source>
</evidence>
<feature type="coiled-coil region" evidence="1">
    <location>
        <begin position="175"/>
        <end position="202"/>
    </location>
</feature>
<protein>
    <recommendedName>
        <fullName evidence="2">DUF4062 domain-containing protein</fullName>
    </recommendedName>
</protein>